<protein>
    <submittedName>
        <fullName evidence="1">Uncharacterized protein</fullName>
    </submittedName>
</protein>
<keyword evidence="2" id="KW-1185">Reference proteome</keyword>
<dbReference type="Proteomes" id="UP000805704">
    <property type="component" value="Chromosome 3"/>
</dbReference>
<evidence type="ECO:0000313" key="2">
    <source>
        <dbReference type="Proteomes" id="UP000805704"/>
    </source>
</evidence>
<sequence>MLCSAPGVSALIDYNGSDQQRLTRRSRNAPLTSPVLGPNITALRTQEAGGAFDECQARIKPTNDDECHQKTLFFSKDAGVKAVLTGKRQTRKLQNKQGQCGRSIKATVASGAQGQITWPSWPS</sequence>
<comment type="caution">
    <text evidence="1">The sequence shown here is derived from an EMBL/GenBank/DDBJ whole genome shotgun (WGS) entry which is preliminary data.</text>
</comment>
<gene>
    <name evidence="1" type="ORF">GBF38_007731</name>
</gene>
<proteinExistence type="predicted"/>
<reference evidence="1" key="1">
    <citation type="submission" date="2020-04" db="EMBL/GenBank/DDBJ databases">
        <title>A chromosome-scale assembly and high-density genetic map of the yellow drum (Nibea albiflora) genome.</title>
        <authorList>
            <person name="Xu D."/>
            <person name="Zhang W."/>
            <person name="Chen R."/>
            <person name="Tan P."/>
            <person name="Wang L."/>
            <person name="Song H."/>
            <person name="Tian L."/>
            <person name="Zhu Q."/>
            <person name="Wang B."/>
        </authorList>
    </citation>
    <scope>NUCLEOTIDE SEQUENCE</scope>
    <source>
        <strain evidence="1">ZJHYS-2018</strain>
    </source>
</reference>
<accession>A0ACB7EPI0</accession>
<evidence type="ECO:0000313" key="1">
    <source>
        <dbReference type="EMBL" id="KAG8003762.1"/>
    </source>
</evidence>
<name>A0ACB7EPI0_NIBAL</name>
<organism evidence="1 2">
    <name type="scientific">Nibea albiflora</name>
    <name type="common">Yellow drum</name>
    <name type="synonym">Corvina albiflora</name>
    <dbReference type="NCBI Taxonomy" id="240163"/>
    <lineage>
        <taxon>Eukaryota</taxon>
        <taxon>Metazoa</taxon>
        <taxon>Chordata</taxon>
        <taxon>Craniata</taxon>
        <taxon>Vertebrata</taxon>
        <taxon>Euteleostomi</taxon>
        <taxon>Actinopterygii</taxon>
        <taxon>Neopterygii</taxon>
        <taxon>Teleostei</taxon>
        <taxon>Neoteleostei</taxon>
        <taxon>Acanthomorphata</taxon>
        <taxon>Eupercaria</taxon>
        <taxon>Sciaenidae</taxon>
        <taxon>Nibea</taxon>
    </lineage>
</organism>
<dbReference type="EMBL" id="CM024791">
    <property type="protein sequence ID" value="KAG8003762.1"/>
    <property type="molecule type" value="Genomic_DNA"/>
</dbReference>